<evidence type="ECO:0000313" key="7">
    <source>
        <dbReference type="EMBL" id="MCE2595178.1"/>
    </source>
</evidence>
<organism evidence="7 8">
    <name type="scientific">Motilimonas cestriensis</name>
    <dbReference type="NCBI Taxonomy" id="2742685"/>
    <lineage>
        <taxon>Bacteria</taxon>
        <taxon>Pseudomonadati</taxon>
        <taxon>Pseudomonadota</taxon>
        <taxon>Gammaproteobacteria</taxon>
        <taxon>Alteromonadales</taxon>
        <taxon>Alteromonadales genera incertae sedis</taxon>
        <taxon>Motilimonas</taxon>
    </lineage>
</organism>
<keyword evidence="8" id="KW-1185">Reference proteome</keyword>
<dbReference type="PANTHER" id="PTHR40942">
    <property type="match status" value="1"/>
</dbReference>
<dbReference type="SUPFAM" id="SSF56300">
    <property type="entry name" value="Metallo-dependent phosphatases"/>
    <property type="match status" value="1"/>
</dbReference>
<dbReference type="HAMAP" id="MF_00199">
    <property type="entry name" value="ApaH"/>
    <property type="match status" value="1"/>
</dbReference>
<protein>
    <recommendedName>
        <fullName evidence="5">Bis(5'-nucleosyl)-tetraphosphatase, symmetrical</fullName>
        <ecNumber evidence="5">3.6.1.41</ecNumber>
    </recommendedName>
    <alternativeName>
        <fullName evidence="5">Ap4A hydrolase</fullName>
    </alternativeName>
    <alternativeName>
        <fullName evidence="5">Diadenosine 5',5'''-P1,P4-tetraphosphate pyrophosphohydrolase</fullName>
    </alternativeName>
    <alternativeName>
        <fullName evidence="5">Diadenosine tetraphosphatase</fullName>
    </alternativeName>
</protein>
<dbReference type="Pfam" id="PF00149">
    <property type="entry name" value="Metallophos"/>
    <property type="match status" value="1"/>
</dbReference>
<comment type="catalytic activity">
    <reaction evidence="4 5">
        <text>P(1),P(4)-bis(5'-adenosyl) tetraphosphate + H2O = 2 ADP + 2 H(+)</text>
        <dbReference type="Rhea" id="RHEA:24252"/>
        <dbReference type="ChEBI" id="CHEBI:15377"/>
        <dbReference type="ChEBI" id="CHEBI:15378"/>
        <dbReference type="ChEBI" id="CHEBI:58141"/>
        <dbReference type="ChEBI" id="CHEBI:456216"/>
        <dbReference type="EC" id="3.6.1.41"/>
    </reaction>
</comment>
<evidence type="ECO:0000256" key="5">
    <source>
        <dbReference type="HAMAP-Rule" id="MF_00199"/>
    </source>
</evidence>
<dbReference type="PIRSF" id="PIRSF000903">
    <property type="entry name" value="B5n-ttraPtase_sm"/>
    <property type="match status" value="1"/>
</dbReference>
<evidence type="ECO:0000256" key="4">
    <source>
        <dbReference type="ARBA" id="ARBA00049417"/>
    </source>
</evidence>
<evidence type="ECO:0000256" key="2">
    <source>
        <dbReference type="ARBA" id="ARBA00005419"/>
    </source>
</evidence>
<dbReference type="InterPro" id="IPR004617">
    <property type="entry name" value="ApaH"/>
</dbReference>
<evidence type="ECO:0000259" key="6">
    <source>
        <dbReference type="Pfam" id="PF00149"/>
    </source>
</evidence>
<dbReference type="NCBIfam" id="NF001204">
    <property type="entry name" value="PRK00166.1"/>
    <property type="match status" value="1"/>
</dbReference>
<proteinExistence type="inferred from homology"/>
<feature type="domain" description="Calcineurin-like phosphoesterase" evidence="6">
    <location>
        <begin position="3"/>
        <end position="136"/>
    </location>
</feature>
<dbReference type="EC" id="3.6.1.41" evidence="5"/>
<comment type="similarity">
    <text evidence="2 5">Belongs to the Ap4A hydrolase family.</text>
</comment>
<comment type="function">
    <text evidence="1 5">Hydrolyzes diadenosine 5',5'''-P1,P4-tetraphosphate to yield ADP.</text>
</comment>
<dbReference type="Proteomes" id="UP001201273">
    <property type="component" value="Unassembled WGS sequence"/>
</dbReference>
<dbReference type="RefSeq" id="WP_233052669.1">
    <property type="nucleotide sequence ID" value="NZ_JAIMJA010000008.1"/>
</dbReference>
<dbReference type="Gene3D" id="3.60.21.10">
    <property type="match status" value="1"/>
</dbReference>
<reference evidence="7 8" key="1">
    <citation type="journal article" date="2022" name="Environ. Microbiol. Rep.">
        <title>Eco-phylogenetic analyses reveal divergent evolution of vitamin B12 metabolism in the marine bacterial family 'Psychromonadaceae'.</title>
        <authorList>
            <person name="Jin X."/>
            <person name="Yang Y."/>
            <person name="Cao H."/>
            <person name="Gao B."/>
            <person name="Zhao Z."/>
        </authorList>
    </citation>
    <scope>NUCLEOTIDE SEQUENCE [LARGE SCALE GENOMIC DNA]</scope>
    <source>
        <strain evidence="7 8">MKS20</strain>
    </source>
</reference>
<dbReference type="CDD" id="cd07422">
    <property type="entry name" value="MPP_ApaH"/>
    <property type="match status" value="1"/>
</dbReference>
<evidence type="ECO:0000256" key="3">
    <source>
        <dbReference type="ARBA" id="ARBA00022801"/>
    </source>
</evidence>
<sequence length="280" mass="31624">MATYIVGDIQGCFQELQALLELVNFNAQRDELWLAGDLVARGPQSLETLRFVKNLGESAKIVLGNHDLHLLAVSLGYAKQKKKDLTADIFSAPDCQDILDWLRLQPLIRKHPEHGFIMVHAGISPQWTPEQAIELAQEVHQLLASPQYSEFFANMYGNHPTYWTPSLAGFERLRFIVNVLTRMRYCYQDGSLDFANKQPPQGNTDTAMHPWFDVPGEHVGTVPILFGHWAALMGKTARKDVIGLDTGCVWGNRLTMLRWDDQQLFSLPSMKVADAHITNL</sequence>
<evidence type="ECO:0000256" key="1">
    <source>
        <dbReference type="ARBA" id="ARBA00003413"/>
    </source>
</evidence>
<comment type="caution">
    <text evidence="7">The sequence shown here is derived from an EMBL/GenBank/DDBJ whole genome shotgun (WGS) entry which is preliminary data.</text>
</comment>
<evidence type="ECO:0000313" key="8">
    <source>
        <dbReference type="Proteomes" id="UP001201273"/>
    </source>
</evidence>
<dbReference type="NCBIfam" id="TIGR00668">
    <property type="entry name" value="apaH"/>
    <property type="match status" value="1"/>
</dbReference>
<gene>
    <name evidence="5" type="primary">apaH</name>
    <name evidence="7" type="ORF">K6Y31_10155</name>
</gene>
<name>A0ABS8WAD2_9GAMM</name>
<dbReference type="InterPro" id="IPR029052">
    <property type="entry name" value="Metallo-depent_PP-like"/>
</dbReference>
<dbReference type="GO" id="GO:0008803">
    <property type="term" value="F:bis(5'-nucleosyl)-tetraphosphatase (symmetrical) activity"/>
    <property type="evidence" value="ECO:0007669"/>
    <property type="project" value="UniProtKB-EC"/>
</dbReference>
<dbReference type="InterPro" id="IPR004843">
    <property type="entry name" value="Calcineurin-like_PHP"/>
</dbReference>
<accession>A0ABS8WAD2</accession>
<keyword evidence="3 5" id="KW-0378">Hydrolase</keyword>
<dbReference type="PANTHER" id="PTHR40942:SF4">
    <property type="entry name" value="CYTOCHROME C5"/>
    <property type="match status" value="1"/>
</dbReference>
<dbReference type="EMBL" id="JAIMJA010000008">
    <property type="protein sequence ID" value="MCE2595178.1"/>
    <property type="molecule type" value="Genomic_DNA"/>
</dbReference>